<dbReference type="Pfam" id="PF18395">
    <property type="entry name" value="Cas3_C"/>
    <property type="match status" value="1"/>
</dbReference>
<dbReference type="InterPro" id="IPR054712">
    <property type="entry name" value="Cas3-like_dom"/>
</dbReference>
<comment type="similarity">
    <text evidence="2">In the central section; belongs to the CRISPR-associated helicase Cas3 family.</text>
</comment>
<dbReference type="Pfam" id="PF22590">
    <property type="entry name" value="Cas3-like_C_2"/>
    <property type="match status" value="1"/>
</dbReference>
<dbReference type="Pfam" id="PF18019">
    <property type="entry name" value="Cas3_HD"/>
    <property type="match status" value="1"/>
</dbReference>
<dbReference type="InterPro" id="IPR014001">
    <property type="entry name" value="Helicase_ATP-bd"/>
</dbReference>
<dbReference type="Gene3D" id="3.40.50.300">
    <property type="entry name" value="P-loop containing nucleotide triphosphate hydrolases"/>
    <property type="match status" value="2"/>
</dbReference>
<dbReference type="InterPro" id="IPR006474">
    <property type="entry name" value="Helicase_Cas3_CRISPR-ass_core"/>
</dbReference>
<comment type="caution">
    <text evidence="11">The sequence shown here is derived from an EMBL/GenBank/DDBJ whole genome shotgun (WGS) entry which is preliminary data.</text>
</comment>
<evidence type="ECO:0000256" key="7">
    <source>
        <dbReference type="ARBA" id="ARBA00022806"/>
    </source>
</evidence>
<comment type="similarity">
    <text evidence="1">In the N-terminal section; belongs to the CRISPR-associated nuclease Cas3-HD family.</text>
</comment>
<dbReference type="PROSITE" id="PS51643">
    <property type="entry name" value="HD_CAS3"/>
    <property type="match status" value="1"/>
</dbReference>
<proteinExistence type="inferred from homology"/>
<name>A0ABQ3YBH6_9ACTN</name>
<keyword evidence="4" id="KW-0479">Metal-binding</keyword>
<feature type="domain" description="HD Cas3-type" evidence="10">
    <location>
        <begin position="28"/>
        <end position="233"/>
    </location>
</feature>
<dbReference type="InterPro" id="IPR041372">
    <property type="entry name" value="Cas3_C"/>
</dbReference>
<evidence type="ECO:0000313" key="12">
    <source>
        <dbReference type="Proteomes" id="UP000609879"/>
    </source>
</evidence>
<dbReference type="InterPro" id="IPR006483">
    <property type="entry name" value="CRISPR-assoc_Cas3_HD"/>
</dbReference>
<keyword evidence="8" id="KW-0067">ATP-binding</keyword>
<dbReference type="PANTHER" id="PTHR47963:SF9">
    <property type="entry name" value="CRISPR-ASSOCIATED ENDONUCLEASE_HELICASE CAS3"/>
    <property type="match status" value="1"/>
</dbReference>
<dbReference type="NCBIfam" id="TIGR01596">
    <property type="entry name" value="cas3_HD"/>
    <property type="match status" value="1"/>
</dbReference>
<dbReference type="SUPFAM" id="SSF52540">
    <property type="entry name" value="P-loop containing nucleoside triphosphate hydrolases"/>
    <property type="match status" value="1"/>
</dbReference>
<keyword evidence="5" id="KW-0547">Nucleotide-binding</keyword>
<evidence type="ECO:0000256" key="6">
    <source>
        <dbReference type="ARBA" id="ARBA00022801"/>
    </source>
</evidence>
<evidence type="ECO:0000256" key="8">
    <source>
        <dbReference type="ARBA" id="ARBA00022840"/>
    </source>
</evidence>
<evidence type="ECO:0000313" key="11">
    <source>
        <dbReference type="EMBL" id="GID77378.1"/>
    </source>
</evidence>
<dbReference type="SMART" id="SM00490">
    <property type="entry name" value="HELICc"/>
    <property type="match status" value="1"/>
</dbReference>
<keyword evidence="6" id="KW-0378">Hydrolase</keyword>
<protein>
    <submittedName>
        <fullName evidence="11">CRISPR-associated helicase/endonuclease Cas3</fullName>
    </submittedName>
</protein>
<dbReference type="EMBL" id="BOMI01000118">
    <property type="protein sequence ID" value="GID77378.1"/>
    <property type="molecule type" value="Genomic_DNA"/>
</dbReference>
<accession>A0ABQ3YBH6</accession>
<evidence type="ECO:0000256" key="1">
    <source>
        <dbReference type="ARBA" id="ARBA00006847"/>
    </source>
</evidence>
<sequence length="951" mass="103476">MSTVGQSGPGLSDAARSVWGKTDRTGQSVVGWLPLWRHLADSADVAGRLWDHWLSLAVRRRIADELPGGDAGGRTLAIWLAGVHDIGKATPAFAVQASFHGRSAGLVERMRDRGLDFDHERICAGRKWARHDAAGQMVLADWLRERGWIDPHPYAVVVGGHHGLPPTDEMLEAIAIRRNLIGDEAWQKVQDELLAWMTDRSGASDQLEAWAGAPLSQPAQAALTGLVIMADWIASNEKFFPYLLDTSDHDRLRGGWEEVDLPVPWQPTVPPAGVAELFATRFALPSGAVPRPVQQIVTELATSMPTPGMLIVEAAMGEGKTEAALAAVEILAQRIGASGCYLALPTRATSDAMFGRMLSWLRRLPDAQVGRGDRDVRLAHGKAALNTEYDRLRTASLPSSIAEDSGGVKVGVHIWLAGSKRALLSSFVVGTIDQLLFAALRGKHLVLRHLGLAGKVVVIDEAHAYDVYMGRFLDRALEWLAAYGVPVVVLSATLPAHRRAELLAAYDNGRLGPPPPLTWRDRGKPRIDPYADVRADMRYPLITTSAEGRGATMTSCADSGRGNQVRLRRLDDEPAALISLLREQLRDGGCALVIRNTVARVQQTAEDLRAAFGPEMPVAVAHSRFMAVDRAAKDRWLTDTFGPPDRAQRPHRHVVVASQVAEQSLDIDFDLLVTDLAPVDLVLQRIGRLHRHPRGDRPAALATPTCWITGADWAHEPPEPVRGSRLVYQPAMLLRSAAVLLPHLDGEPLRLPADIATLTQAAYGETEVGPQAWQPALADAEAKQREVFTAKELKADGFRLAGVAARGTPLIGWLSGGVGDADDRTARGHVRDTDGETLEVLLLVRTEDGLVVPPWIDGGGLVVPTAGEPDWRLARQVARCTLPLPRSMTDVDVIDEVIDALERRVDVSAWQESPWLAGELVLDIDGGGHARIGFFDLHYDSHEGLRAMRND</sequence>
<evidence type="ECO:0000259" key="10">
    <source>
        <dbReference type="PROSITE" id="PS51643"/>
    </source>
</evidence>
<dbReference type="SMART" id="SM00487">
    <property type="entry name" value="DEXDc"/>
    <property type="match status" value="1"/>
</dbReference>
<keyword evidence="12" id="KW-1185">Reference proteome</keyword>
<dbReference type="PANTHER" id="PTHR47963">
    <property type="entry name" value="DEAD-BOX ATP-DEPENDENT RNA HELICASE 47, MITOCHONDRIAL"/>
    <property type="match status" value="1"/>
</dbReference>
<dbReference type="NCBIfam" id="TIGR01587">
    <property type="entry name" value="cas3_core"/>
    <property type="match status" value="1"/>
</dbReference>
<dbReference type="Gene3D" id="1.10.3210.30">
    <property type="match status" value="1"/>
</dbReference>
<reference evidence="11 12" key="1">
    <citation type="submission" date="2021-01" db="EMBL/GenBank/DDBJ databases">
        <title>Whole genome shotgun sequence of Actinoplanes deccanensis NBRC 13994.</title>
        <authorList>
            <person name="Komaki H."/>
            <person name="Tamura T."/>
        </authorList>
    </citation>
    <scope>NUCLEOTIDE SEQUENCE [LARGE SCALE GENOMIC DNA]</scope>
    <source>
        <strain evidence="11 12">NBRC 13994</strain>
    </source>
</reference>
<dbReference type="CDD" id="cd17930">
    <property type="entry name" value="DEXHc_cas3"/>
    <property type="match status" value="1"/>
</dbReference>
<dbReference type="RefSeq" id="WP_203771283.1">
    <property type="nucleotide sequence ID" value="NZ_BAAABO010000002.1"/>
</dbReference>
<organism evidence="11 12">
    <name type="scientific">Paractinoplanes deccanensis</name>
    <dbReference type="NCBI Taxonomy" id="113561"/>
    <lineage>
        <taxon>Bacteria</taxon>
        <taxon>Bacillati</taxon>
        <taxon>Actinomycetota</taxon>
        <taxon>Actinomycetes</taxon>
        <taxon>Micromonosporales</taxon>
        <taxon>Micromonosporaceae</taxon>
        <taxon>Paractinoplanes</taxon>
    </lineage>
</organism>
<dbReference type="InterPro" id="IPR038257">
    <property type="entry name" value="CRISPR-assoc_Cas3_HD_sf"/>
</dbReference>
<keyword evidence="9" id="KW-0051">Antiviral defense</keyword>
<dbReference type="InterPro" id="IPR027417">
    <property type="entry name" value="P-loop_NTPase"/>
</dbReference>
<dbReference type="Proteomes" id="UP000609879">
    <property type="component" value="Unassembled WGS sequence"/>
</dbReference>
<evidence type="ECO:0000256" key="2">
    <source>
        <dbReference type="ARBA" id="ARBA00009046"/>
    </source>
</evidence>
<keyword evidence="3" id="KW-0540">Nuclease</keyword>
<dbReference type="InterPro" id="IPR050547">
    <property type="entry name" value="DEAD_box_RNA_helicases"/>
</dbReference>
<keyword evidence="7" id="KW-0347">Helicase</keyword>
<evidence type="ECO:0000256" key="3">
    <source>
        <dbReference type="ARBA" id="ARBA00022722"/>
    </source>
</evidence>
<gene>
    <name evidence="11" type="primary">cas3</name>
    <name evidence="11" type="ORF">Ade02nite_60190</name>
</gene>
<dbReference type="InterPro" id="IPR001650">
    <property type="entry name" value="Helicase_C-like"/>
</dbReference>
<evidence type="ECO:0000256" key="5">
    <source>
        <dbReference type="ARBA" id="ARBA00022741"/>
    </source>
</evidence>
<evidence type="ECO:0000256" key="9">
    <source>
        <dbReference type="ARBA" id="ARBA00023118"/>
    </source>
</evidence>
<evidence type="ECO:0000256" key="4">
    <source>
        <dbReference type="ARBA" id="ARBA00022723"/>
    </source>
</evidence>
<dbReference type="CDD" id="cd09641">
    <property type="entry name" value="Cas3''_I"/>
    <property type="match status" value="1"/>
</dbReference>